<keyword evidence="2" id="KW-0723">Serine/threonine-protein kinase</keyword>
<dbReference type="InterPro" id="IPR017441">
    <property type="entry name" value="Protein_kinase_ATP_BS"/>
</dbReference>
<dbReference type="Pfam" id="PF13424">
    <property type="entry name" value="TPR_12"/>
    <property type="match status" value="3"/>
</dbReference>
<feature type="region of interest" description="Disordered" evidence="8">
    <location>
        <begin position="302"/>
        <end position="450"/>
    </location>
</feature>
<dbReference type="Gene3D" id="1.25.40.10">
    <property type="entry name" value="Tetratricopeptide repeat domain"/>
    <property type="match status" value="2"/>
</dbReference>
<protein>
    <recommendedName>
        <fullName evidence="1">non-specific serine/threonine protein kinase</fullName>
        <ecNumber evidence="1">2.7.11.1</ecNumber>
    </recommendedName>
</protein>
<dbReference type="Proteomes" id="UP000516052">
    <property type="component" value="Chromosome"/>
</dbReference>
<dbReference type="Gene3D" id="1.10.510.10">
    <property type="entry name" value="Transferase(Phosphotransferase) domain 1"/>
    <property type="match status" value="1"/>
</dbReference>
<dbReference type="PROSITE" id="PS50011">
    <property type="entry name" value="PROTEIN_KINASE_DOM"/>
    <property type="match status" value="1"/>
</dbReference>
<evidence type="ECO:0000256" key="1">
    <source>
        <dbReference type="ARBA" id="ARBA00012513"/>
    </source>
</evidence>
<keyword evidence="5" id="KW-0418">Kinase</keyword>
<feature type="compositionally biased region" description="Pro residues" evidence="8">
    <location>
        <begin position="439"/>
        <end position="448"/>
    </location>
</feature>
<dbReference type="Gene3D" id="3.30.200.20">
    <property type="entry name" value="Phosphorylase Kinase, domain 1"/>
    <property type="match status" value="1"/>
</dbReference>
<dbReference type="KEGG" id="sroi:IAG44_02915"/>
<dbReference type="SUPFAM" id="SSF48452">
    <property type="entry name" value="TPR-like"/>
    <property type="match status" value="2"/>
</dbReference>
<organism evidence="10 11">
    <name type="scientific">Streptomyces roseirectus</name>
    <dbReference type="NCBI Taxonomy" id="2768066"/>
    <lineage>
        <taxon>Bacteria</taxon>
        <taxon>Bacillati</taxon>
        <taxon>Actinomycetota</taxon>
        <taxon>Actinomycetes</taxon>
        <taxon>Kitasatosporales</taxon>
        <taxon>Streptomycetaceae</taxon>
        <taxon>Streptomyces</taxon>
    </lineage>
</organism>
<dbReference type="Pfam" id="PF13374">
    <property type="entry name" value="TPR_10"/>
    <property type="match status" value="1"/>
</dbReference>
<dbReference type="InterPro" id="IPR000719">
    <property type="entry name" value="Prot_kinase_dom"/>
</dbReference>
<dbReference type="InterPro" id="IPR011009">
    <property type="entry name" value="Kinase-like_dom_sf"/>
</dbReference>
<evidence type="ECO:0000259" key="9">
    <source>
        <dbReference type="PROSITE" id="PS50011"/>
    </source>
</evidence>
<feature type="binding site" evidence="7">
    <location>
        <position position="40"/>
    </location>
    <ligand>
        <name>ATP</name>
        <dbReference type="ChEBI" id="CHEBI:30616"/>
    </ligand>
</feature>
<gene>
    <name evidence="10" type="ORF">IAG44_02915</name>
</gene>
<evidence type="ECO:0000256" key="6">
    <source>
        <dbReference type="ARBA" id="ARBA00022840"/>
    </source>
</evidence>
<evidence type="ECO:0000256" key="4">
    <source>
        <dbReference type="ARBA" id="ARBA00022741"/>
    </source>
</evidence>
<dbReference type="SMART" id="SM00220">
    <property type="entry name" value="S_TKc"/>
    <property type="match status" value="1"/>
</dbReference>
<dbReference type="RefSeq" id="WP_187745567.1">
    <property type="nucleotide sequence ID" value="NZ_CP060828.1"/>
</dbReference>
<keyword evidence="6 7" id="KW-0067">ATP-binding</keyword>
<keyword evidence="3" id="KW-0808">Transferase</keyword>
<dbReference type="CDD" id="cd14014">
    <property type="entry name" value="STKc_PknB_like"/>
    <property type="match status" value="1"/>
</dbReference>
<dbReference type="GO" id="GO:0004674">
    <property type="term" value="F:protein serine/threonine kinase activity"/>
    <property type="evidence" value="ECO:0007669"/>
    <property type="project" value="UniProtKB-KW"/>
</dbReference>
<evidence type="ECO:0000256" key="2">
    <source>
        <dbReference type="ARBA" id="ARBA00022527"/>
    </source>
</evidence>
<dbReference type="GO" id="GO:0005524">
    <property type="term" value="F:ATP binding"/>
    <property type="evidence" value="ECO:0007669"/>
    <property type="project" value="UniProtKB-UniRule"/>
</dbReference>
<dbReference type="EMBL" id="CP060828">
    <property type="protein sequence ID" value="QNP68528.1"/>
    <property type="molecule type" value="Genomic_DNA"/>
</dbReference>
<dbReference type="FunFam" id="1.10.510.10:FF:000021">
    <property type="entry name" value="Serine/threonine protein kinase"/>
    <property type="match status" value="1"/>
</dbReference>
<accession>A0A7H0I6W2</accession>
<dbReference type="EC" id="2.7.11.1" evidence="1"/>
<dbReference type="InterPro" id="IPR011990">
    <property type="entry name" value="TPR-like_helical_dom_sf"/>
</dbReference>
<dbReference type="SUPFAM" id="SSF56112">
    <property type="entry name" value="Protein kinase-like (PK-like)"/>
    <property type="match status" value="1"/>
</dbReference>
<evidence type="ECO:0000313" key="10">
    <source>
        <dbReference type="EMBL" id="QNP68528.1"/>
    </source>
</evidence>
<sequence length="818" mass="89180">MAESRLIQGRYRLLELIGRGGMGEVWRATDESLGRQVAVKCLKHPGPHHDPGFTRVLRERFRREARVAAGLQHRGVTVVHDFGESDGVLYLVMEFLDGRNLCQLLTATGHRPLPVEDVVDIADQVAAALAYTHRRGIVHRDLKPANVLRLADGTVKICDFGIARLGDGTGVTSRLTGTGVAMGTPHYMSPEQIGGGEVDLRSDLYSLGCVLYELATGAPPFAMDDPWAVLIAHRDTPPRPPASHRPELPRYLDHVILDLLAKQPAGRPGDAAEIVRRIALGRTAPGYVPTVVTARPVEGGVVSQGRSAEGGAVSSGWPVEGSEVSSGRPAEREASQPPLPERYFADTAPCPPERDVSEVAPRPPGRDVPDTAPRPPEPDVSDTAHRPPNTSSPPPDPRLPLWTRGMTHGPKATGPRTPPPDTPLSGTWTNRPALGLVPGPSPQRPPSPEKLASLARRHNAALKLGGLGRWPEAGEIHRAVAAERAHLLGPEHADTLASRYEIAFTLSRTGRAQDALREYQDVATVRARTLGDDHPDTLAARQETAYALGQLGRHLDAHHTYTAVLAARERAMGADHPDTLRCRHNLAFNLGRLGRLTESYRMAREVAAARARVLGPEHPDTLLTRYEVACVLGQLARWPEALQTFREVAEARARVLGPDHPDTLAARHETGISLGRLDRGEEALALYRALVDDRTRIHGPTHPDTLRARHGLGVNLGRLGRWDEALAEARDVHTLRARVLGDDHEDTLTSRREIAVCLGWLNRWPEALPHYRALTSTRTHLLGPDHPDTLTAREDEAQCLRRLGGRPTEPTVLGRRGA</sequence>
<dbReference type="PROSITE" id="PS00107">
    <property type="entry name" value="PROTEIN_KINASE_ATP"/>
    <property type="match status" value="1"/>
</dbReference>
<feature type="domain" description="Protein kinase" evidence="9">
    <location>
        <begin position="11"/>
        <end position="280"/>
    </location>
</feature>
<keyword evidence="4 7" id="KW-0547">Nucleotide-binding</keyword>
<reference evidence="10 11" key="1">
    <citation type="submission" date="2020-08" db="EMBL/GenBank/DDBJ databases">
        <title>A novel species.</title>
        <authorList>
            <person name="Gao J."/>
        </authorList>
    </citation>
    <scope>NUCLEOTIDE SEQUENCE [LARGE SCALE GENOMIC DNA]</scope>
    <source>
        <strain evidence="10 11">CRXT-G-22</strain>
    </source>
</reference>
<name>A0A7H0I6W2_9ACTN</name>
<dbReference type="Pfam" id="PF00069">
    <property type="entry name" value="Pkinase"/>
    <property type="match status" value="1"/>
</dbReference>
<evidence type="ECO:0000313" key="11">
    <source>
        <dbReference type="Proteomes" id="UP000516052"/>
    </source>
</evidence>
<dbReference type="PANTHER" id="PTHR43289">
    <property type="entry name" value="MITOGEN-ACTIVATED PROTEIN KINASE KINASE KINASE 20-RELATED"/>
    <property type="match status" value="1"/>
</dbReference>
<evidence type="ECO:0000256" key="7">
    <source>
        <dbReference type="PROSITE-ProRule" id="PRU10141"/>
    </source>
</evidence>
<evidence type="ECO:0000256" key="3">
    <source>
        <dbReference type="ARBA" id="ARBA00022679"/>
    </source>
</evidence>
<evidence type="ECO:0000256" key="5">
    <source>
        <dbReference type="ARBA" id="ARBA00022777"/>
    </source>
</evidence>
<evidence type="ECO:0000256" key="8">
    <source>
        <dbReference type="SAM" id="MobiDB-lite"/>
    </source>
</evidence>
<keyword evidence="11" id="KW-1185">Reference proteome</keyword>
<dbReference type="PANTHER" id="PTHR43289:SF6">
    <property type="entry name" value="SERINE_THREONINE-PROTEIN KINASE NEKL-3"/>
    <property type="match status" value="1"/>
</dbReference>
<dbReference type="AlphaFoldDB" id="A0A7H0I6W2"/>
<proteinExistence type="predicted"/>